<feature type="compositionally biased region" description="Basic residues" evidence="1">
    <location>
        <begin position="121"/>
        <end position="130"/>
    </location>
</feature>
<keyword evidence="3" id="KW-1185">Reference proteome</keyword>
<protein>
    <submittedName>
        <fullName evidence="2">Uncharacterized protein</fullName>
    </submittedName>
</protein>
<dbReference type="AlphaFoldDB" id="A0A9P6B387"/>
<reference evidence="2" key="1">
    <citation type="journal article" date="2020" name="Nat. Commun.">
        <title>Large-scale genome sequencing of mycorrhizal fungi provides insights into the early evolution of symbiotic traits.</title>
        <authorList>
            <person name="Miyauchi S."/>
            <person name="Kiss E."/>
            <person name="Kuo A."/>
            <person name="Drula E."/>
            <person name="Kohler A."/>
            <person name="Sanchez-Garcia M."/>
            <person name="Morin E."/>
            <person name="Andreopoulos B."/>
            <person name="Barry K.W."/>
            <person name="Bonito G."/>
            <person name="Buee M."/>
            <person name="Carver A."/>
            <person name="Chen C."/>
            <person name="Cichocki N."/>
            <person name="Clum A."/>
            <person name="Culley D."/>
            <person name="Crous P.W."/>
            <person name="Fauchery L."/>
            <person name="Girlanda M."/>
            <person name="Hayes R.D."/>
            <person name="Keri Z."/>
            <person name="LaButti K."/>
            <person name="Lipzen A."/>
            <person name="Lombard V."/>
            <person name="Magnuson J."/>
            <person name="Maillard F."/>
            <person name="Murat C."/>
            <person name="Nolan M."/>
            <person name="Ohm R.A."/>
            <person name="Pangilinan J."/>
            <person name="Pereira M.F."/>
            <person name="Perotto S."/>
            <person name="Peter M."/>
            <person name="Pfister S."/>
            <person name="Riley R."/>
            <person name="Sitrit Y."/>
            <person name="Stielow J.B."/>
            <person name="Szollosi G."/>
            <person name="Zifcakova L."/>
            <person name="Stursova M."/>
            <person name="Spatafora J.W."/>
            <person name="Tedersoo L."/>
            <person name="Vaario L.M."/>
            <person name="Yamada A."/>
            <person name="Yan M."/>
            <person name="Wang P."/>
            <person name="Xu J."/>
            <person name="Bruns T."/>
            <person name="Baldrian P."/>
            <person name="Vilgalys R."/>
            <person name="Dunand C."/>
            <person name="Henrissat B."/>
            <person name="Grigoriev I.V."/>
            <person name="Hibbett D."/>
            <person name="Nagy L.G."/>
            <person name="Martin F.M."/>
        </authorList>
    </citation>
    <scope>NUCLEOTIDE SEQUENCE</scope>
    <source>
        <strain evidence="2">UP504</strain>
    </source>
</reference>
<feature type="compositionally biased region" description="Polar residues" evidence="1">
    <location>
        <begin position="135"/>
        <end position="156"/>
    </location>
</feature>
<comment type="caution">
    <text evidence="2">The sequence shown here is derived from an EMBL/GenBank/DDBJ whole genome shotgun (WGS) entry which is preliminary data.</text>
</comment>
<proteinExistence type="predicted"/>
<dbReference type="EMBL" id="MU128949">
    <property type="protein sequence ID" value="KAF9515491.1"/>
    <property type="molecule type" value="Genomic_DNA"/>
</dbReference>
<feature type="region of interest" description="Disordered" evidence="1">
    <location>
        <begin position="86"/>
        <end position="105"/>
    </location>
</feature>
<organism evidence="2 3">
    <name type="scientific">Hydnum rufescens UP504</name>
    <dbReference type="NCBI Taxonomy" id="1448309"/>
    <lineage>
        <taxon>Eukaryota</taxon>
        <taxon>Fungi</taxon>
        <taxon>Dikarya</taxon>
        <taxon>Basidiomycota</taxon>
        <taxon>Agaricomycotina</taxon>
        <taxon>Agaricomycetes</taxon>
        <taxon>Cantharellales</taxon>
        <taxon>Hydnaceae</taxon>
        <taxon>Hydnum</taxon>
    </lineage>
</organism>
<evidence type="ECO:0000313" key="2">
    <source>
        <dbReference type="EMBL" id="KAF9515491.1"/>
    </source>
</evidence>
<accession>A0A9P6B387</accession>
<gene>
    <name evidence="2" type="ORF">BS47DRAFT_1360939</name>
</gene>
<sequence length="477" mass="53683">MVPHTRRSGCVALLDPFSLRETPVELCTKGEIRGRAQPPKTSTFAYPQPLQRRIKYGATPTLVLSPSAKPDPENAQTMHHEIQECAATQDPDSRVPTTHTTTKRVRRHTPTLVGFLTPRNPHPKNPRTRPGRNTGVRTATQDLNPRVSPTPTTTNQVRRHTHFGGCIRQRTTKHRSAQPPKTPTLEYPQPIRRRNKYGATHLLWRIFSLRKTPVQRIHGQGPGEIQACAQPPKTLTLDYSQPIQRGDLKYGATHPPKRPMFNPSQGSRHSWCPGISGLWLRMKMWMPLPLATLHKELEGPHPSKLQSFSGINTVIIVPQGSRGVPRVFQPLLVSRGFYTRREVLNSPAGTPCNSLPQRLVNSALSFTWDQPWHFKLGQSSLPPVTPAITPKSQIKPIHTGVISSFPDTSEACTPQDVQPAATNSTNYGFSIDNFLIRLPNTQTSDMVYMVNFRIAKFWQDLWTQQHIPYHECKSLSP</sequence>
<dbReference type="Proteomes" id="UP000886523">
    <property type="component" value="Unassembled WGS sequence"/>
</dbReference>
<evidence type="ECO:0000313" key="3">
    <source>
        <dbReference type="Proteomes" id="UP000886523"/>
    </source>
</evidence>
<evidence type="ECO:0000256" key="1">
    <source>
        <dbReference type="SAM" id="MobiDB-lite"/>
    </source>
</evidence>
<feature type="region of interest" description="Disordered" evidence="1">
    <location>
        <begin position="113"/>
        <end position="188"/>
    </location>
</feature>
<name>A0A9P6B387_9AGAM</name>